<dbReference type="PROSITE" id="PS50268">
    <property type="entry name" value="CADHERIN_2"/>
    <property type="match status" value="9"/>
</dbReference>
<dbReference type="FunFam" id="2.60.40.60:FF:000020">
    <property type="entry name" value="Dachsous cadherin-related 1b"/>
    <property type="match status" value="1"/>
</dbReference>
<keyword evidence="9" id="KW-1015">Disulfide bond</keyword>
<feature type="domain" description="Cadherin" evidence="12">
    <location>
        <begin position="57"/>
        <end position="112"/>
    </location>
</feature>
<dbReference type="PROSITE" id="PS00232">
    <property type="entry name" value="CADHERIN_1"/>
    <property type="match status" value="4"/>
</dbReference>
<comment type="subcellular location">
    <subcellularLocation>
        <location evidence="1">Membrane</location>
        <topology evidence="1">Single-pass membrane protein</topology>
    </subcellularLocation>
</comment>
<evidence type="ECO:0000313" key="14">
    <source>
        <dbReference type="Proteomes" id="UP000192578"/>
    </source>
</evidence>
<keyword evidence="6 10" id="KW-0106">Calcium</keyword>
<accession>A0A1W0X242</accession>
<dbReference type="GO" id="GO:0008013">
    <property type="term" value="F:beta-catenin binding"/>
    <property type="evidence" value="ECO:0007669"/>
    <property type="project" value="TreeGrafter"/>
</dbReference>
<evidence type="ECO:0000256" key="2">
    <source>
        <dbReference type="ARBA" id="ARBA00022536"/>
    </source>
</evidence>
<dbReference type="GO" id="GO:0000902">
    <property type="term" value="P:cell morphogenesis"/>
    <property type="evidence" value="ECO:0007669"/>
    <property type="project" value="TreeGrafter"/>
</dbReference>
<keyword evidence="3" id="KW-0812">Transmembrane</keyword>
<evidence type="ECO:0000313" key="13">
    <source>
        <dbReference type="EMBL" id="OQV21491.1"/>
    </source>
</evidence>
<reference evidence="14" key="1">
    <citation type="submission" date="2017-01" db="EMBL/GenBank/DDBJ databases">
        <title>Comparative genomics of anhydrobiosis in the tardigrade Hypsibius dujardini.</title>
        <authorList>
            <person name="Yoshida Y."/>
            <person name="Koutsovoulos G."/>
            <person name="Laetsch D."/>
            <person name="Stevens L."/>
            <person name="Kumar S."/>
            <person name="Horikawa D."/>
            <person name="Ishino K."/>
            <person name="Komine S."/>
            <person name="Tomita M."/>
            <person name="Blaxter M."/>
            <person name="Arakawa K."/>
        </authorList>
    </citation>
    <scope>NUCLEOTIDE SEQUENCE [LARGE SCALE GENOMIC DNA]</scope>
    <source>
        <strain evidence="14">Z151</strain>
    </source>
</reference>
<dbReference type="AlphaFoldDB" id="A0A1W0X242"/>
<dbReference type="FunFam" id="2.60.40.60:FF:000058">
    <property type="entry name" value="FAT atypical cadherin 3"/>
    <property type="match status" value="1"/>
</dbReference>
<evidence type="ECO:0000256" key="4">
    <source>
        <dbReference type="ARBA" id="ARBA00022729"/>
    </source>
</evidence>
<dbReference type="GO" id="GO:0016342">
    <property type="term" value="C:catenin complex"/>
    <property type="evidence" value="ECO:0007669"/>
    <property type="project" value="TreeGrafter"/>
</dbReference>
<dbReference type="GO" id="GO:0005509">
    <property type="term" value="F:calcium ion binding"/>
    <property type="evidence" value="ECO:0007669"/>
    <property type="project" value="UniProtKB-UniRule"/>
</dbReference>
<name>A0A1W0X242_HYPEX</name>
<evidence type="ECO:0000256" key="7">
    <source>
        <dbReference type="ARBA" id="ARBA00022989"/>
    </source>
</evidence>
<evidence type="ECO:0000256" key="6">
    <source>
        <dbReference type="ARBA" id="ARBA00022837"/>
    </source>
</evidence>
<keyword evidence="7" id="KW-1133">Transmembrane helix</keyword>
<dbReference type="InterPro" id="IPR020894">
    <property type="entry name" value="Cadherin_CS"/>
</dbReference>
<dbReference type="PANTHER" id="PTHR24027:SF438">
    <property type="entry name" value="CADHERIN 23"/>
    <property type="match status" value="1"/>
</dbReference>
<dbReference type="GO" id="GO:0007043">
    <property type="term" value="P:cell-cell junction assembly"/>
    <property type="evidence" value="ECO:0007669"/>
    <property type="project" value="TreeGrafter"/>
</dbReference>
<dbReference type="InterPro" id="IPR002126">
    <property type="entry name" value="Cadherin-like_dom"/>
</dbReference>
<feature type="domain" description="Cadherin" evidence="12">
    <location>
        <begin position="1076"/>
        <end position="1190"/>
    </location>
</feature>
<dbReference type="PRINTS" id="PR00205">
    <property type="entry name" value="CADHERIN"/>
</dbReference>
<dbReference type="InterPro" id="IPR015919">
    <property type="entry name" value="Cadherin-like_sf"/>
</dbReference>
<evidence type="ECO:0000256" key="5">
    <source>
        <dbReference type="ARBA" id="ARBA00022737"/>
    </source>
</evidence>
<dbReference type="Proteomes" id="UP000192578">
    <property type="component" value="Unassembled WGS sequence"/>
</dbReference>
<dbReference type="GO" id="GO:0045296">
    <property type="term" value="F:cadherin binding"/>
    <property type="evidence" value="ECO:0007669"/>
    <property type="project" value="TreeGrafter"/>
</dbReference>
<feature type="domain" description="Cadherin" evidence="12">
    <location>
        <begin position="340"/>
        <end position="459"/>
    </location>
</feature>
<dbReference type="SUPFAM" id="SSF49313">
    <property type="entry name" value="Cadherin-like"/>
    <property type="match status" value="11"/>
</dbReference>
<dbReference type="SMART" id="SM00112">
    <property type="entry name" value="CA"/>
    <property type="match status" value="8"/>
</dbReference>
<feature type="domain" description="Cadherin" evidence="12">
    <location>
        <begin position="221"/>
        <end position="334"/>
    </location>
</feature>
<proteinExistence type="predicted"/>
<evidence type="ECO:0000256" key="10">
    <source>
        <dbReference type="PROSITE-ProRule" id="PRU00043"/>
    </source>
</evidence>
<organism evidence="13 14">
    <name type="scientific">Hypsibius exemplaris</name>
    <name type="common">Freshwater tardigrade</name>
    <dbReference type="NCBI Taxonomy" id="2072580"/>
    <lineage>
        <taxon>Eukaryota</taxon>
        <taxon>Metazoa</taxon>
        <taxon>Ecdysozoa</taxon>
        <taxon>Tardigrada</taxon>
        <taxon>Eutardigrada</taxon>
        <taxon>Parachela</taxon>
        <taxon>Hypsibioidea</taxon>
        <taxon>Hypsibiidae</taxon>
        <taxon>Hypsibius</taxon>
    </lineage>
</organism>
<feature type="domain" description="Cadherin" evidence="12">
    <location>
        <begin position="869"/>
        <end position="951"/>
    </location>
</feature>
<evidence type="ECO:0000256" key="3">
    <source>
        <dbReference type="ARBA" id="ARBA00022692"/>
    </source>
</evidence>
<dbReference type="GO" id="GO:0016477">
    <property type="term" value="P:cell migration"/>
    <property type="evidence" value="ECO:0007669"/>
    <property type="project" value="TreeGrafter"/>
</dbReference>
<evidence type="ECO:0000256" key="11">
    <source>
        <dbReference type="SAM" id="SignalP"/>
    </source>
</evidence>
<keyword evidence="8" id="KW-0472">Membrane</keyword>
<feature type="domain" description="Cadherin" evidence="12">
    <location>
        <begin position="113"/>
        <end position="220"/>
    </location>
</feature>
<dbReference type="OrthoDB" id="6252479at2759"/>
<keyword evidence="5" id="KW-0677">Repeat</keyword>
<feature type="chain" id="PRO_5013116976" evidence="11">
    <location>
        <begin position="23"/>
        <end position="1194"/>
    </location>
</feature>
<keyword evidence="14" id="KW-1185">Reference proteome</keyword>
<dbReference type="InterPro" id="IPR039808">
    <property type="entry name" value="Cadherin"/>
</dbReference>
<dbReference type="CDD" id="cd11304">
    <property type="entry name" value="Cadherin_repeat"/>
    <property type="match status" value="10"/>
</dbReference>
<dbReference type="GO" id="GO:0005912">
    <property type="term" value="C:adherens junction"/>
    <property type="evidence" value="ECO:0007669"/>
    <property type="project" value="TreeGrafter"/>
</dbReference>
<dbReference type="GO" id="GO:0016339">
    <property type="term" value="P:calcium-dependent cell-cell adhesion via plasma membrane cell adhesion molecules"/>
    <property type="evidence" value="ECO:0007669"/>
    <property type="project" value="TreeGrafter"/>
</dbReference>
<dbReference type="EMBL" id="MTYJ01000023">
    <property type="protein sequence ID" value="OQV21491.1"/>
    <property type="molecule type" value="Genomic_DNA"/>
</dbReference>
<keyword evidence="2" id="KW-0245">EGF-like domain</keyword>
<feature type="domain" description="Cadherin" evidence="12">
    <location>
        <begin position="762"/>
        <end position="860"/>
    </location>
</feature>
<evidence type="ECO:0000259" key="12">
    <source>
        <dbReference type="PROSITE" id="PS50268"/>
    </source>
</evidence>
<keyword evidence="4 11" id="KW-0732">Signal</keyword>
<dbReference type="GO" id="GO:0007156">
    <property type="term" value="P:homophilic cell adhesion via plasma membrane adhesion molecules"/>
    <property type="evidence" value="ECO:0007669"/>
    <property type="project" value="InterPro"/>
</dbReference>
<evidence type="ECO:0000256" key="8">
    <source>
        <dbReference type="ARBA" id="ARBA00023136"/>
    </source>
</evidence>
<protein>
    <submittedName>
        <fullName evidence="13">Cadherin-related tumor suppressor</fullName>
    </submittedName>
</protein>
<dbReference type="GO" id="GO:0044331">
    <property type="term" value="P:cell-cell adhesion mediated by cadherin"/>
    <property type="evidence" value="ECO:0007669"/>
    <property type="project" value="TreeGrafter"/>
</dbReference>
<dbReference type="Pfam" id="PF25374">
    <property type="entry name" value="Cadherin_FAT4_N"/>
    <property type="match status" value="1"/>
</dbReference>
<feature type="domain" description="Cadherin" evidence="12">
    <location>
        <begin position="974"/>
        <end position="1075"/>
    </location>
</feature>
<sequence length="1194" mass="128504">MPDLPVFLPVLFLLVFTSLTSGLQFHVAEELPAGTKVGQIPGRPASRTALTNHQDVFRLDPVSGKIFTLKPIDRDTLKRDSFELFIANQDQSGFPTTVNVVVTDINDNAPAFPERTVGVVFLETDTVGQQVLLDAATDADSGENGRIGKYDIVSGNEEGLWRLVVRDNFLHLENLKVVDREVREAFLLNISATDNGVPAQRGFLVLNITVGDINDQSPIFDPSEYVVALGENAPPGSMVLKVHATDNDALNSANSRIVYTLADASQFTVDAESGVIRTSQKKTQCPRSKCPNGGDCPRTCVLTVEGRDCGAAPLTGRAYVYITLMDENDHAPELTFRHYPSSAEHATVAEDAMNGTVVAVISVRDGDEGANGKVTVSVTGGNREGLFRVEAASFASSGMPYSRSIPQMAYLKVNGQFNRARMAAYNLTITAVDAGYPSLNTSKCLTVIVNQINDHSPVFPRANYHATVNENSPVGSYVSGEVTATDADGPHGINGRILYSIVAGNARGWFNINGDTGMVTTGQALDREVEEVVRLNISARDAAPSPRIAYAMLTVIIADWNDHYPRFTHCPAGKVTLPGGTPVGTVVHNFAAADEDAGENGAVSYALFELRIPKAHTASDIGTPNDGIIADNGISPFLAAITVRIVSASAGPVFSALYWTIPTPDKLPAGHKIAQVKAEAAFDDEAGLIRYAIAHSSRNEISLDGRSGLLSTGDRELLLAPGELVKVQITATDSRGRAAERPTTVMLFPAHATENGTFGFTNAEGFHFTVRENSLSNFVGEMRLLDHESWPDVEYFITAGDALGQFTVDAATGHLRSAYPLDREAASSYHLHVTAWRSPFFARTSVQVRVEDENDNAPIIGNLRGDVYEIPRSWPVGLPLLSVRAEDADAGVNGQTTFSLVEEDGGADKQAPRLAVNRTTGSIYLVHPLSSSDTETVKSVVVVVQATDGGNLSSKGERIRFRFGPPKNCRIHFLNSMYRLSLPEDQAVNSRILNLTMQTCNQPIDFAFSHGNEAGHFGVFPDGQVYLNGSLDRAITAYYALHVTASSSDSFHSTTTSAVVMIHITGDTNHHAPAFSRSEYAFTVGENAAIGTFVGRPEAADFDDGLNGDLRYGLSECEGLFTVEPETGVVRTGVVFDREKSGLGVYTVTVTATDRADLQRNRNGQANLARNSTATIRIAILDENDNAPQFTQSS</sequence>
<feature type="domain" description="Cadherin" evidence="12">
    <location>
        <begin position="460"/>
        <end position="567"/>
    </location>
</feature>
<comment type="caution">
    <text evidence="13">The sequence shown here is derived from an EMBL/GenBank/DDBJ whole genome shotgun (WGS) entry which is preliminary data.</text>
</comment>
<dbReference type="Gene3D" id="2.60.40.60">
    <property type="entry name" value="Cadherins"/>
    <property type="match status" value="10"/>
</dbReference>
<dbReference type="Pfam" id="PF00028">
    <property type="entry name" value="Cadherin"/>
    <property type="match status" value="6"/>
</dbReference>
<feature type="signal peptide" evidence="11">
    <location>
        <begin position="1"/>
        <end position="22"/>
    </location>
</feature>
<dbReference type="PANTHER" id="PTHR24027">
    <property type="entry name" value="CADHERIN-23"/>
    <property type="match status" value="1"/>
</dbReference>
<gene>
    <name evidence="13" type="ORF">BV898_04695</name>
</gene>
<dbReference type="GO" id="GO:0034332">
    <property type="term" value="P:adherens junction organization"/>
    <property type="evidence" value="ECO:0007669"/>
    <property type="project" value="TreeGrafter"/>
</dbReference>
<evidence type="ECO:0000256" key="9">
    <source>
        <dbReference type="ARBA" id="ARBA00023157"/>
    </source>
</evidence>
<evidence type="ECO:0000256" key="1">
    <source>
        <dbReference type="ARBA" id="ARBA00004167"/>
    </source>
</evidence>